<sequence length="224" mass="24004">MKILVAVKRVIDGPIRVAKGKIEPVVPKFSMNPFDSIALEEAVRLKEKNLAKEILAVSMGPRAVQDTLRTALALGADRALHIPSETELEPLAVARLMAAVAMKEAPQMLLMGKQAVDDDSNQTGQMVAALLGWPQGTFASEVKIQEEEDTSSSSSSRGGGSTRVMVTREVDKGSEVLSLSLPAVITADLRLNTPRFEDPLGRPLPPCCSGVVSYMHAATWLSLS</sequence>
<organism evidence="8 9">
    <name type="scientific">Dunaliella salina</name>
    <name type="common">Green alga</name>
    <name type="synonym">Protococcus salinus</name>
    <dbReference type="NCBI Taxonomy" id="3046"/>
    <lineage>
        <taxon>Eukaryota</taxon>
        <taxon>Viridiplantae</taxon>
        <taxon>Chlorophyta</taxon>
        <taxon>core chlorophytes</taxon>
        <taxon>Chlorophyceae</taxon>
        <taxon>CS clade</taxon>
        <taxon>Chlamydomonadales</taxon>
        <taxon>Dunaliellaceae</taxon>
        <taxon>Dunaliella</taxon>
    </lineage>
</organism>
<keyword evidence="5" id="KW-0496">Mitochondrion</keyword>
<dbReference type="PIRSF" id="PIRSF000090">
    <property type="entry name" value="Beta-ETF"/>
    <property type="match status" value="1"/>
</dbReference>
<dbReference type="Pfam" id="PF01012">
    <property type="entry name" value="ETF"/>
    <property type="match status" value="1"/>
</dbReference>
<gene>
    <name evidence="8" type="ORF">DUNSADRAFT_3826</name>
</gene>
<dbReference type="InterPro" id="IPR014730">
    <property type="entry name" value="ETF_a/b_N"/>
</dbReference>
<dbReference type="InterPro" id="IPR014729">
    <property type="entry name" value="Rossmann-like_a/b/a_fold"/>
</dbReference>
<feature type="domain" description="Electron transfer flavoprotein alpha/beta-subunit N-terminal" evidence="7">
    <location>
        <begin position="19"/>
        <end position="212"/>
    </location>
</feature>
<dbReference type="InterPro" id="IPR033948">
    <property type="entry name" value="ETF_beta_N"/>
</dbReference>
<feature type="region of interest" description="Disordered" evidence="6">
    <location>
        <begin position="144"/>
        <end position="163"/>
    </location>
</feature>
<accession>A0ABQ7GTA5</accession>
<dbReference type="SMART" id="SM00893">
    <property type="entry name" value="ETF"/>
    <property type="match status" value="1"/>
</dbReference>
<evidence type="ECO:0000256" key="1">
    <source>
        <dbReference type="ARBA" id="ARBA00004305"/>
    </source>
</evidence>
<evidence type="ECO:0000256" key="6">
    <source>
        <dbReference type="SAM" id="MobiDB-lite"/>
    </source>
</evidence>
<dbReference type="PANTHER" id="PTHR21294:SF8">
    <property type="entry name" value="ELECTRON TRANSFER FLAVOPROTEIN SUBUNIT BETA"/>
    <property type="match status" value="1"/>
</dbReference>
<dbReference type="SUPFAM" id="SSF52402">
    <property type="entry name" value="Adenine nucleotide alpha hydrolases-like"/>
    <property type="match status" value="1"/>
</dbReference>
<comment type="subcellular location">
    <subcellularLocation>
        <location evidence="1 5">Mitochondrion matrix</location>
    </subcellularLocation>
</comment>
<proteinExistence type="inferred from homology"/>
<protein>
    <recommendedName>
        <fullName evidence="5">Electron transfer flavoprotein subunit beta</fullName>
        <shortName evidence="5">Beta-ETF</shortName>
    </recommendedName>
</protein>
<dbReference type="Proteomes" id="UP000815325">
    <property type="component" value="Unassembled WGS sequence"/>
</dbReference>
<evidence type="ECO:0000256" key="4">
    <source>
        <dbReference type="ARBA" id="ARBA00022982"/>
    </source>
</evidence>
<comment type="similarity">
    <text evidence="2 5">Belongs to the ETF beta-subunit/FixA family.</text>
</comment>
<keyword evidence="4 5" id="KW-0249">Electron transport</keyword>
<evidence type="ECO:0000256" key="3">
    <source>
        <dbReference type="ARBA" id="ARBA00022448"/>
    </source>
</evidence>
<dbReference type="EMBL" id="MU069602">
    <property type="protein sequence ID" value="KAF5837810.1"/>
    <property type="molecule type" value="Genomic_DNA"/>
</dbReference>
<evidence type="ECO:0000256" key="2">
    <source>
        <dbReference type="ARBA" id="ARBA00007557"/>
    </source>
</evidence>
<name>A0ABQ7GTA5_DUNSA</name>
<evidence type="ECO:0000259" key="7">
    <source>
        <dbReference type="SMART" id="SM00893"/>
    </source>
</evidence>
<evidence type="ECO:0000313" key="9">
    <source>
        <dbReference type="Proteomes" id="UP000815325"/>
    </source>
</evidence>
<evidence type="ECO:0000256" key="5">
    <source>
        <dbReference type="PIRNR" id="PIRNR000090"/>
    </source>
</evidence>
<evidence type="ECO:0000313" key="8">
    <source>
        <dbReference type="EMBL" id="KAF5837810.1"/>
    </source>
</evidence>
<dbReference type="PANTHER" id="PTHR21294">
    <property type="entry name" value="ELECTRON TRANSFER FLAVOPROTEIN BETA-SUBUNIT"/>
    <property type="match status" value="1"/>
</dbReference>
<keyword evidence="9" id="KW-1185">Reference proteome</keyword>
<dbReference type="CDD" id="cd01714">
    <property type="entry name" value="ETF_beta"/>
    <property type="match status" value="1"/>
</dbReference>
<dbReference type="Gene3D" id="3.40.50.620">
    <property type="entry name" value="HUPs"/>
    <property type="match status" value="1"/>
</dbReference>
<dbReference type="InterPro" id="IPR012255">
    <property type="entry name" value="ETF_b"/>
</dbReference>
<reference evidence="8" key="1">
    <citation type="submission" date="2017-08" db="EMBL/GenBank/DDBJ databases">
        <authorList>
            <person name="Polle J.E."/>
            <person name="Barry K."/>
            <person name="Cushman J."/>
            <person name="Schmutz J."/>
            <person name="Tran D."/>
            <person name="Hathwaick L.T."/>
            <person name="Yim W.C."/>
            <person name="Jenkins J."/>
            <person name="Mckie-Krisberg Z.M."/>
            <person name="Prochnik S."/>
            <person name="Lindquist E."/>
            <person name="Dockter R.B."/>
            <person name="Adam C."/>
            <person name="Molina H."/>
            <person name="Bunkerborg J."/>
            <person name="Jin E."/>
            <person name="Buchheim M."/>
            <person name="Magnuson J."/>
        </authorList>
    </citation>
    <scope>NUCLEOTIDE SEQUENCE</scope>
    <source>
        <strain evidence="8">CCAP 19/18</strain>
    </source>
</reference>
<keyword evidence="3 5" id="KW-0813">Transport</keyword>
<comment type="caution">
    <text evidence="8">The sequence shown here is derived from an EMBL/GenBank/DDBJ whole genome shotgun (WGS) entry which is preliminary data.</text>
</comment>
<comment type="function">
    <text evidence="5">The electron transfer flavoprotein serves as a specific electron acceptor for several dehydrogenases, including five acyl-CoA dehydrogenases, glutaryl-CoA and sarcosine dehydrogenase. It transfers the electrons to the main mitochondrial respiratory chain via ETF-ubiquinone oxidoreductase (ETF dehydrogenase).</text>
</comment>
<comment type="subunit">
    <text evidence="5">Heterodimer of an alpha and a beta subunit.</text>
</comment>